<sequence>MLLSVMERLIVMGLLPVKDNYTNLKLLRVARESLSFTEEENKLLNFHTKEVDGKVNTLWSESHLVAKATGDRVEGDVEAQTKLVIAKPEDFEMVPIVEEVDIKLGEVVTNIIIKTLKTLEEATPSELEDKHFTVYEKFVLPST</sequence>
<name>A0A0F8XBM9_9ZZZZ</name>
<organism evidence="1">
    <name type="scientific">marine sediment metagenome</name>
    <dbReference type="NCBI Taxonomy" id="412755"/>
    <lineage>
        <taxon>unclassified sequences</taxon>
        <taxon>metagenomes</taxon>
        <taxon>ecological metagenomes</taxon>
    </lineage>
</organism>
<comment type="caution">
    <text evidence="1">The sequence shown here is derived from an EMBL/GenBank/DDBJ whole genome shotgun (WGS) entry which is preliminary data.</text>
</comment>
<evidence type="ECO:0000313" key="1">
    <source>
        <dbReference type="EMBL" id="KKK66228.1"/>
    </source>
</evidence>
<dbReference type="EMBL" id="LAZR01060177">
    <property type="protein sequence ID" value="KKK66228.1"/>
    <property type="molecule type" value="Genomic_DNA"/>
</dbReference>
<reference evidence="1" key="1">
    <citation type="journal article" date="2015" name="Nature">
        <title>Complex archaea that bridge the gap between prokaryotes and eukaryotes.</title>
        <authorList>
            <person name="Spang A."/>
            <person name="Saw J.H."/>
            <person name="Jorgensen S.L."/>
            <person name="Zaremba-Niedzwiedzka K."/>
            <person name="Martijn J."/>
            <person name="Lind A.E."/>
            <person name="van Eijk R."/>
            <person name="Schleper C."/>
            <person name="Guy L."/>
            <person name="Ettema T.J."/>
        </authorList>
    </citation>
    <scope>NUCLEOTIDE SEQUENCE</scope>
</reference>
<proteinExistence type="predicted"/>
<feature type="non-terminal residue" evidence="1">
    <location>
        <position position="143"/>
    </location>
</feature>
<gene>
    <name evidence="1" type="ORF">LCGC14_2966220</name>
</gene>
<protein>
    <submittedName>
        <fullName evidence="1">Uncharacterized protein</fullName>
    </submittedName>
</protein>
<accession>A0A0F8XBM9</accession>
<dbReference type="AlphaFoldDB" id="A0A0F8XBM9"/>